<reference evidence="2" key="1">
    <citation type="submission" date="2010-02" db="EMBL/GenBank/DDBJ databases">
        <title>Sequencing and annotation of the Blastocystis hominis genome.</title>
        <authorList>
            <person name="Wincker P."/>
        </authorList>
    </citation>
    <scope>NUCLEOTIDE SEQUENCE</scope>
    <source>
        <strain evidence="2">Singapore isolate B</strain>
    </source>
</reference>
<dbReference type="EMBL" id="FN668689">
    <property type="protein sequence ID" value="CBK24962.2"/>
    <property type="molecule type" value="Genomic_DNA"/>
</dbReference>
<proteinExistence type="predicted"/>
<evidence type="ECO:0000313" key="2">
    <source>
        <dbReference type="EMBL" id="CBK24962.2"/>
    </source>
</evidence>
<dbReference type="InterPro" id="IPR039207">
    <property type="entry name" value="MMTAG2-like"/>
</dbReference>
<organism evidence="2">
    <name type="scientific">Blastocystis hominis</name>
    <dbReference type="NCBI Taxonomy" id="12968"/>
    <lineage>
        <taxon>Eukaryota</taxon>
        <taxon>Sar</taxon>
        <taxon>Stramenopiles</taxon>
        <taxon>Bigyra</taxon>
        <taxon>Opalozoa</taxon>
        <taxon>Opalinata</taxon>
        <taxon>Blastocystidae</taxon>
        <taxon>Blastocystis</taxon>
    </lineage>
</organism>
<evidence type="ECO:0000259" key="1">
    <source>
        <dbReference type="Pfam" id="PF10159"/>
    </source>
</evidence>
<evidence type="ECO:0000313" key="3">
    <source>
        <dbReference type="Proteomes" id="UP000008312"/>
    </source>
</evidence>
<accession>D8MA73</accession>
<dbReference type="OrthoDB" id="5390672at2759"/>
<sequence>MSRKVDWEAISNDKHRSNYLGNSIMGSSLSHNKDSLWYTKEEKRSDDDSKRLQIKLQEEITMMEMLGLSVPSIIHNQSVVSTKQESTQTVFLHICV</sequence>
<dbReference type="InParanoid" id="D8MA73"/>
<dbReference type="Pfam" id="PF10159">
    <property type="entry name" value="MMtag"/>
    <property type="match status" value="1"/>
</dbReference>
<feature type="domain" description="Multiple myeloma tumor-associated protein 2-like N-terminal" evidence="1">
    <location>
        <begin position="4"/>
        <end position="67"/>
    </location>
</feature>
<dbReference type="PANTHER" id="PTHR14580">
    <property type="entry name" value="MULTIPLE MYELOMA TUMOR-ASSOCIATED PROTEIN 2 FAMILY MEMBER"/>
    <property type="match status" value="1"/>
</dbReference>
<dbReference type="Proteomes" id="UP000008312">
    <property type="component" value="Unassembled WGS sequence"/>
</dbReference>
<dbReference type="InterPro" id="IPR019315">
    <property type="entry name" value="MMTA2_N"/>
</dbReference>
<protein>
    <recommendedName>
        <fullName evidence="1">Multiple myeloma tumor-associated protein 2-like N-terminal domain-containing protein</fullName>
    </recommendedName>
</protein>
<gene>
    <name evidence="2" type="ORF">GSBLH_T00006850001</name>
</gene>
<keyword evidence="3" id="KW-1185">Reference proteome</keyword>
<dbReference type="GeneID" id="24922974"/>
<dbReference type="PANTHER" id="PTHR14580:SF0">
    <property type="entry name" value="MULTIPLE MYELOMA TUMOR-ASSOCIATED PROTEIN 2"/>
    <property type="match status" value="1"/>
</dbReference>
<name>D8MA73_BLAHO</name>
<dbReference type="AlphaFoldDB" id="D8MA73"/>
<dbReference type="RefSeq" id="XP_012899010.1">
    <property type="nucleotide sequence ID" value="XM_013043556.1"/>
</dbReference>